<comment type="caution">
    <text evidence="2">The sequence shown here is derived from an EMBL/GenBank/DDBJ whole genome shotgun (WGS) entry which is preliminary data.</text>
</comment>
<dbReference type="SUPFAM" id="SSF56672">
    <property type="entry name" value="DNA/RNA polymerases"/>
    <property type="match status" value="1"/>
</dbReference>
<dbReference type="Pfam" id="PF00078">
    <property type="entry name" value="RVT_1"/>
    <property type="match status" value="1"/>
</dbReference>
<dbReference type="FunFam" id="3.30.70.270:FF:000003">
    <property type="entry name" value="Transposon Ty3-G Gag-Pol polyprotein"/>
    <property type="match status" value="1"/>
</dbReference>
<feature type="domain" description="Reverse transcriptase" evidence="1">
    <location>
        <begin position="1"/>
        <end position="82"/>
    </location>
</feature>
<evidence type="ECO:0000313" key="2">
    <source>
        <dbReference type="EMBL" id="GMI77926.1"/>
    </source>
</evidence>
<dbReference type="PANTHER" id="PTHR33064:SF37">
    <property type="entry name" value="RIBONUCLEASE H"/>
    <property type="match status" value="1"/>
</dbReference>
<dbReference type="InterPro" id="IPR051320">
    <property type="entry name" value="Viral_Replic_Matur_Polypro"/>
</dbReference>
<dbReference type="AlphaFoldDB" id="A0A9W7HID5"/>
<dbReference type="PANTHER" id="PTHR33064">
    <property type="entry name" value="POL PROTEIN"/>
    <property type="match status" value="1"/>
</dbReference>
<dbReference type="InterPro" id="IPR000477">
    <property type="entry name" value="RT_dom"/>
</dbReference>
<dbReference type="Proteomes" id="UP001165190">
    <property type="component" value="Unassembled WGS sequence"/>
</dbReference>
<keyword evidence="3" id="KW-1185">Reference proteome</keyword>
<accession>A0A9W7HID5</accession>
<dbReference type="EMBL" id="BSYR01000014">
    <property type="protein sequence ID" value="GMI77926.1"/>
    <property type="molecule type" value="Genomic_DNA"/>
</dbReference>
<gene>
    <name evidence="2" type="ORF">HRI_001461900</name>
</gene>
<evidence type="ECO:0000313" key="3">
    <source>
        <dbReference type="Proteomes" id="UP001165190"/>
    </source>
</evidence>
<evidence type="ECO:0000259" key="1">
    <source>
        <dbReference type="Pfam" id="PF00078"/>
    </source>
</evidence>
<proteinExistence type="predicted"/>
<dbReference type="InterPro" id="IPR043502">
    <property type="entry name" value="DNA/RNA_pol_sf"/>
</dbReference>
<sequence>MPFSLTNAHGTFQGLTNSVFKKLLRKTVLVFFDDILVYSETWSDHLKHLREVMELLQHHQLFAKWNKCTFGATEMEYLGYIISDGFISMDKSKVQCIMDWGTTSNLKELRGFLGLSGYYCRFIKGYGVIVKPLTELLNKDAWKWTSEAEVAMFQLKTTMVTAPMLALPNFNKQLCSRQTHLHMVWELCYFKRADLLRISARDLE</sequence>
<reference evidence="2" key="1">
    <citation type="submission" date="2023-05" db="EMBL/GenBank/DDBJ databases">
        <title>Genome and transcriptome analyses reveal genes involved in the formation of fine ridges on petal epidermal cells in Hibiscus trionum.</title>
        <authorList>
            <person name="Koshimizu S."/>
            <person name="Masuda S."/>
            <person name="Ishii T."/>
            <person name="Shirasu K."/>
            <person name="Hoshino A."/>
            <person name="Arita M."/>
        </authorList>
    </citation>
    <scope>NUCLEOTIDE SEQUENCE</scope>
    <source>
        <strain evidence="2">Hamamatsu line</strain>
    </source>
</reference>
<name>A0A9W7HID5_HIBTR</name>
<dbReference type="CDD" id="cd01647">
    <property type="entry name" value="RT_LTR"/>
    <property type="match status" value="1"/>
</dbReference>
<dbReference type="InterPro" id="IPR043128">
    <property type="entry name" value="Rev_trsase/Diguanyl_cyclase"/>
</dbReference>
<protein>
    <recommendedName>
        <fullName evidence="1">Reverse transcriptase domain-containing protein</fullName>
    </recommendedName>
</protein>
<dbReference type="OrthoDB" id="415724at2759"/>
<dbReference type="FunFam" id="3.30.70.270:FF:000020">
    <property type="entry name" value="Transposon Tf2-6 polyprotein-like Protein"/>
    <property type="match status" value="1"/>
</dbReference>
<dbReference type="Gene3D" id="3.30.70.270">
    <property type="match status" value="2"/>
</dbReference>
<organism evidence="2 3">
    <name type="scientific">Hibiscus trionum</name>
    <name type="common">Flower of an hour</name>
    <dbReference type="NCBI Taxonomy" id="183268"/>
    <lineage>
        <taxon>Eukaryota</taxon>
        <taxon>Viridiplantae</taxon>
        <taxon>Streptophyta</taxon>
        <taxon>Embryophyta</taxon>
        <taxon>Tracheophyta</taxon>
        <taxon>Spermatophyta</taxon>
        <taxon>Magnoliopsida</taxon>
        <taxon>eudicotyledons</taxon>
        <taxon>Gunneridae</taxon>
        <taxon>Pentapetalae</taxon>
        <taxon>rosids</taxon>
        <taxon>malvids</taxon>
        <taxon>Malvales</taxon>
        <taxon>Malvaceae</taxon>
        <taxon>Malvoideae</taxon>
        <taxon>Hibiscus</taxon>
    </lineage>
</organism>